<evidence type="ECO:0000256" key="1">
    <source>
        <dbReference type="ARBA" id="ARBA00004613"/>
    </source>
</evidence>
<keyword evidence="2" id="KW-0964">Secreted</keyword>
<dbReference type="EMBL" id="BJUZ01000002">
    <property type="protein sequence ID" value="GEK94198.1"/>
    <property type="molecule type" value="Genomic_DNA"/>
</dbReference>
<accession>A0A511B1A4</accession>
<protein>
    <submittedName>
        <fullName evidence="3">Gluconolaconase</fullName>
    </submittedName>
</protein>
<evidence type="ECO:0000313" key="4">
    <source>
        <dbReference type="Proteomes" id="UP000321230"/>
    </source>
</evidence>
<dbReference type="AlphaFoldDB" id="A0A511B1A4"/>
<dbReference type="InterPro" id="IPR006311">
    <property type="entry name" value="TAT_signal"/>
</dbReference>
<dbReference type="PANTHER" id="PTHR10009:SF18">
    <property type="entry name" value="PROTEIN YELLOW-LIKE PROTEIN"/>
    <property type="match status" value="1"/>
</dbReference>
<dbReference type="InterPro" id="IPR017996">
    <property type="entry name" value="MRJP/yellow-related"/>
</dbReference>
<organism evidence="3 4">
    <name type="scientific">Gluconobacter wancherniae NBRC 103581</name>
    <dbReference type="NCBI Taxonomy" id="656744"/>
    <lineage>
        <taxon>Bacteria</taxon>
        <taxon>Pseudomonadati</taxon>
        <taxon>Pseudomonadota</taxon>
        <taxon>Alphaproteobacteria</taxon>
        <taxon>Acetobacterales</taxon>
        <taxon>Acetobacteraceae</taxon>
        <taxon>Gluconobacter</taxon>
    </lineage>
</organism>
<evidence type="ECO:0000256" key="2">
    <source>
        <dbReference type="ARBA" id="ARBA00022525"/>
    </source>
</evidence>
<dbReference type="Proteomes" id="UP000321230">
    <property type="component" value="Unassembled WGS sequence"/>
</dbReference>
<evidence type="ECO:0000313" key="3">
    <source>
        <dbReference type="EMBL" id="GEK94198.1"/>
    </source>
</evidence>
<sequence length="409" mass="44026">MGVLDLKRRHFLRSASVAPISLAAPFAISAAKAEGNQDNGTEPYGSFEEVARFEGPGPSGIAVLPNGRIFVGFPRHAVDHKGATLGELVGGEVVPYPSAGISLPSTASPAECLVSVHGMTVDRQGRLWLIDDGKRAGHPLQPGAAKVVCIDPATNTIVHNVVLKVPALLPDSHMNDLRVSLSHGSEGTVFVTDSSFGTKPGLVVVDVGSGKARRVLTQSSAILPEAGFLAIVEGVPRQYLPKHPQLVSGGVDGIAITKDEKTLYFAPLTSRKLYSIPVDILSDPTSDDKKLEAAIRYEGEKGVADGLDFDSHDRLYTTNYEHDCILRRNVDGSFELMLRDPRALSPDGIFAASDYVYCTFGQWNRLASFNEGHDMRVPPYLLVRFPIEAPQPYNALPESAEEKPGIPRD</sequence>
<comment type="subcellular location">
    <subcellularLocation>
        <location evidence="1">Secreted</location>
    </subcellularLocation>
</comment>
<gene>
    <name evidence="3" type="ORF">GWA01_19680</name>
</gene>
<reference evidence="3 4" key="1">
    <citation type="submission" date="2019-07" db="EMBL/GenBank/DDBJ databases">
        <title>Whole genome shotgun sequence of Gluconobacter wancherniae NBRC 103581.</title>
        <authorList>
            <person name="Hosoyama A."/>
            <person name="Uohara A."/>
            <person name="Ohji S."/>
            <person name="Ichikawa N."/>
        </authorList>
    </citation>
    <scope>NUCLEOTIDE SEQUENCE [LARGE SCALE GENOMIC DNA]</scope>
    <source>
        <strain evidence="3 4">NBRC 103581</strain>
    </source>
</reference>
<proteinExistence type="predicted"/>
<dbReference type="SUPFAM" id="SSF63829">
    <property type="entry name" value="Calcium-dependent phosphotriesterase"/>
    <property type="match status" value="1"/>
</dbReference>
<dbReference type="Pfam" id="PF03022">
    <property type="entry name" value="MRJP"/>
    <property type="match status" value="1"/>
</dbReference>
<dbReference type="InterPro" id="IPR011042">
    <property type="entry name" value="6-blade_b-propeller_TolB-like"/>
</dbReference>
<dbReference type="GO" id="GO:0005576">
    <property type="term" value="C:extracellular region"/>
    <property type="evidence" value="ECO:0007669"/>
    <property type="project" value="UniProtKB-SubCell"/>
</dbReference>
<dbReference type="PANTHER" id="PTHR10009">
    <property type="entry name" value="PROTEIN YELLOW-RELATED"/>
    <property type="match status" value="1"/>
</dbReference>
<keyword evidence="4" id="KW-1185">Reference proteome</keyword>
<comment type="caution">
    <text evidence="3">The sequence shown here is derived from an EMBL/GenBank/DDBJ whole genome shotgun (WGS) entry which is preliminary data.</text>
</comment>
<name>A0A511B1A4_9PROT</name>
<dbReference type="PROSITE" id="PS51318">
    <property type="entry name" value="TAT"/>
    <property type="match status" value="1"/>
</dbReference>
<dbReference type="Gene3D" id="2.120.10.30">
    <property type="entry name" value="TolB, C-terminal domain"/>
    <property type="match status" value="1"/>
</dbReference>